<dbReference type="SUPFAM" id="SSF53756">
    <property type="entry name" value="UDP-Glycosyltransferase/glycogen phosphorylase"/>
    <property type="match status" value="1"/>
</dbReference>
<gene>
    <name evidence="2" type="ORF">ONT23_01200</name>
</gene>
<proteinExistence type="predicted"/>
<dbReference type="Proteomes" id="UP001209168">
    <property type="component" value="Unassembled WGS sequence"/>
</dbReference>
<dbReference type="Gene3D" id="3.40.50.2000">
    <property type="entry name" value="Glycogen Phosphorylase B"/>
    <property type="match status" value="2"/>
</dbReference>
<name>A0AAW5UK07_9BACT</name>
<dbReference type="PANTHER" id="PTHR12526:SF630">
    <property type="entry name" value="GLYCOSYLTRANSFERASE"/>
    <property type="match status" value="1"/>
</dbReference>
<dbReference type="EMBL" id="JAPDVH010000001">
    <property type="protein sequence ID" value="MCW4154177.1"/>
    <property type="molecule type" value="Genomic_DNA"/>
</dbReference>
<dbReference type="InterPro" id="IPR001296">
    <property type="entry name" value="Glyco_trans_1"/>
</dbReference>
<reference evidence="2" key="1">
    <citation type="submission" date="2022-11" db="EMBL/GenBank/DDBJ databases">
        <title>Genomic repertoires linked with pathogenic potency of arthritogenic Prevotella copri isolated from the gut of rheumatoid arthritis patients.</title>
        <authorList>
            <person name="Nii T."/>
            <person name="Maeda Y."/>
            <person name="Motooka D."/>
            <person name="Naito M."/>
            <person name="Matsumoto Y."/>
            <person name="Ogawa T."/>
            <person name="Oguro-Igashira E."/>
            <person name="Kishikawa T."/>
            <person name="Yamashita M."/>
            <person name="Koizumi S."/>
            <person name="Kurakawa T."/>
            <person name="Okumura R."/>
            <person name="Kayama H."/>
            <person name="Murakami M."/>
            <person name="Sakaguchi T."/>
            <person name="Das B."/>
            <person name="Nakamura S."/>
            <person name="Okada Y."/>
            <person name="Kumanogoh A."/>
            <person name="Takeda K."/>
        </authorList>
    </citation>
    <scope>NUCLEOTIDE SEQUENCE</scope>
    <source>
        <strain evidence="2">H012_8</strain>
    </source>
</reference>
<dbReference type="GO" id="GO:0016757">
    <property type="term" value="F:glycosyltransferase activity"/>
    <property type="evidence" value="ECO:0007669"/>
    <property type="project" value="InterPro"/>
</dbReference>
<evidence type="ECO:0000313" key="2">
    <source>
        <dbReference type="EMBL" id="MCW4154177.1"/>
    </source>
</evidence>
<dbReference type="RefSeq" id="WP_264898620.1">
    <property type="nucleotide sequence ID" value="NZ_JAPDVH010000001.1"/>
</dbReference>
<accession>A0AAW5UK07</accession>
<comment type="caution">
    <text evidence="2">The sequence shown here is derived from an EMBL/GenBank/DDBJ whole genome shotgun (WGS) entry which is preliminary data.</text>
</comment>
<dbReference type="Pfam" id="PF00534">
    <property type="entry name" value="Glycos_transf_1"/>
    <property type="match status" value="1"/>
</dbReference>
<dbReference type="PANTHER" id="PTHR12526">
    <property type="entry name" value="GLYCOSYLTRANSFERASE"/>
    <property type="match status" value="1"/>
</dbReference>
<organism evidence="2 3">
    <name type="scientific">Segatella copri</name>
    <dbReference type="NCBI Taxonomy" id="165179"/>
    <lineage>
        <taxon>Bacteria</taxon>
        <taxon>Pseudomonadati</taxon>
        <taxon>Bacteroidota</taxon>
        <taxon>Bacteroidia</taxon>
        <taxon>Bacteroidales</taxon>
        <taxon>Prevotellaceae</taxon>
        <taxon>Segatella</taxon>
    </lineage>
</organism>
<dbReference type="AlphaFoldDB" id="A0AAW5UK07"/>
<evidence type="ECO:0000313" key="3">
    <source>
        <dbReference type="Proteomes" id="UP001209168"/>
    </source>
</evidence>
<sequence length="345" mass="39431">METKNILTIGIDYRVVRGGVAAVENVYSTFYQPFNHVTTTVTNGQVNKLLVLCKAILQFLYWMLFHPEIKIVHVQGSVGASFWRKAIFIYIAKFFHKKVVWHMHAGRFAVFYQQHRYAVRKVVNISDVIIALSEYWKEYFKNEFPTKRVEIIKNVISAPRVHKQQTGYFTLLFLGLLGKNKGIYDLLECIRDHKVEFQGKLKLYIGGNGEIEHVKQLIKEYGIADITIFEGWVSGDKKIELLNKSDAYILPSYKEGLPISILEAMSYGMPIISTPVGGIPEIVSNGENGYLVEPGNKEDIYKAIISLLNDSDLRNRMGSVSLSRVGEHLPEYVEKQLETLYDSLL</sequence>
<dbReference type="CDD" id="cd03801">
    <property type="entry name" value="GT4_PimA-like"/>
    <property type="match status" value="1"/>
</dbReference>
<evidence type="ECO:0000259" key="1">
    <source>
        <dbReference type="Pfam" id="PF00534"/>
    </source>
</evidence>
<feature type="domain" description="Glycosyl transferase family 1" evidence="1">
    <location>
        <begin position="160"/>
        <end position="318"/>
    </location>
</feature>
<protein>
    <submittedName>
        <fullName evidence="2">Glycosyltransferase family 4 protein</fullName>
    </submittedName>
</protein>